<keyword evidence="1" id="KW-0175">Coiled coil</keyword>
<dbReference type="AlphaFoldDB" id="A0A699KH57"/>
<protein>
    <recommendedName>
        <fullName evidence="3">Pyruvate, phosphate dikinase regulatory protein, chloroplastic</fullName>
    </recommendedName>
</protein>
<name>A0A699KH57_TANCI</name>
<proteinExistence type="predicted"/>
<accession>A0A699KH57</accession>
<gene>
    <name evidence="2" type="ORF">Tci_666562</name>
</gene>
<comment type="caution">
    <text evidence="2">The sequence shown here is derived from an EMBL/GenBank/DDBJ whole genome shotgun (WGS) entry which is preliminary data.</text>
</comment>
<evidence type="ECO:0008006" key="3">
    <source>
        <dbReference type="Google" id="ProtNLM"/>
    </source>
</evidence>
<feature type="coiled-coil region" evidence="1">
    <location>
        <begin position="80"/>
        <end position="141"/>
    </location>
</feature>
<organism evidence="2">
    <name type="scientific">Tanacetum cinerariifolium</name>
    <name type="common">Dalmatian daisy</name>
    <name type="synonym">Chrysanthemum cinerariifolium</name>
    <dbReference type="NCBI Taxonomy" id="118510"/>
    <lineage>
        <taxon>Eukaryota</taxon>
        <taxon>Viridiplantae</taxon>
        <taxon>Streptophyta</taxon>
        <taxon>Embryophyta</taxon>
        <taxon>Tracheophyta</taxon>
        <taxon>Spermatophyta</taxon>
        <taxon>Magnoliopsida</taxon>
        <taxon>eudicotyledons</taxon>
        <taxon>Gunneridae</taxon>
        <taxon>Pentapetalae</taxon>
        <taxon>asterids</taxon>
        <taxon>campanulids</taxon>
        <taxon>Asterales</taxon>
        <taxon>Asteraceae</taxon>
        <taxon>Asteroideae</taxon>
        <taxon>Anthemideae</taxon>
        <taxon>Anthemidinae</taxon>
        <taxon>Tanacetum</taxon>
    </lineage>
</organism>
<evidence type="ECO:0000313" key="2">
    <source>
        <dbReference type="EMBL" id="GFA94590.1"/>
    </source>
</evidence>
<reference evidence="2" key="1">
    <citation type="journal article" date="2019" name="Sci. Rep.">
        <title>Draft genome of Tanacetum cinerariifolium, the natural source of mosquito coil.</title>
        <authorList>
            <person name="Yamashiro T."/>
            <person name="Shiraishi A."/>
            <person name="Satake H."/>
            <person name="Nakayama K."/>
        </authorList>
    </citation>
    <scope>NUCLEOTIDE SEQUENCE</scope>
</reference>
<evidence type="ECO:0000256" key="1">
    <source>
        <dbReference type="SAM" id="Coils"/>
    </source>
</evidence>
<dbReference type="EMBL" id="BKCJ010519557">
    <property type="protein sequence ID" value="GFA94590.1"/>
    <property type="molecule type" value="Genomic_DNA"/>
</dbReference>
<sequence>MKEMFDQRAAEVDQNALDKQCAEIERKNLLIENENLISNCLSNQLLHVMEQSRCLDLEAEISKLQHEGQKDVHNEMIKHVSKLEGKYLNLQLKYQNLQEHFGNNKSQTSQALLKFDSFFRINNLKEQLREKDNTIRNLKIQVFKLTDKSSEVDRDQDVKDLESKNLELTEHVYAIIEQMSDLEQKMKRLSSITKNCMIQLRLCELTLMKDIFFDY</sequence>